<dbReference type="GO" id="GO:1902600">
    <property type="term" value="P:proton transmembrane transport"/>
    <property type="evidence" value="ECO:0007669"/>
    <property type="project" value="InterPro"/>
</dbReference>
<keyword evidence="3" id="KW-0050">Antiport</keyword>
<feature type="transmembrane region" description="Helical" evidence="9">
    <location>
        <begin position="309"/>
        <end position="334"/>
    </location>
</feature>
<feature type="transmembrane region" description="Helical" evidence="9">
    <location>
        <begin position="248"/>
        <end position="266"/>
    </location>
</feature>
<evidence type="ECO:0000256" key="5">
    <source>
        <dbReference type="ARBA" id="ARBA00022692"/>
    </source>
</evidence>
<evidence type="ECO:0000256" key="6">
    <source>
        <dbReference type="ARBA" id="ARBA00022989"/>
    </source>
</evidence>
<dbReference type="EMBL" id="WUBI01000005">
    <property type="protein sequence ID" value="MWV46889.1"/>
    <property type="molecule type" value="Genomic_DNA"/>
</dbReference>
<dbReference type="InterPro" id="IPR038770">
    <property type="entry name" value="Na+/solute_symporter_sf"/>
</dbReference>
<accession>A0A7X3IMW4</accession>
<dbReference type="Proteomes" id="UP000460318">
    <property type="component" value="Unassembled WGS sequence"/>
</dbReference>
<proteinExistence type="predicted"/>
<feature type="transmembrane region" description="Helical" evidence="9">
    <location>
        <begin position="377"/>
        <end position="400"/>
    </location>
</feature>
<keyword evidence="8 9" id="KW-0472">Membrane</keyword>
<keyword evidence="2" id="KW-0813">Transport</keyword>
<evidence type="ECO:0000259" key="10">
    <source>
        <dbReference type="Pfam" id="PF00999"/>
    </source>
</evidence>
<dbReference type="Gene3D" id="1.20.1530.20">
    <property type="match status" value="1"/>
</dbReference>
<feature type="domain" description="Cation/H+ exchanger transmembrane" evidence="10">
    <location>
        <begin position="23"/>
        <end position="401"/>
    </location>
</feature>
<evidence type="ECO:0000256" key="1">
    <source>
        <dbReference type="ARBA" id="ARBA00004651"/>
    </source>
</evidence>
<dbReference type="RefSeq" id="WP_160500482.1">
    <property type="nucleotide sequence ID" value="NZ_WUBI01000005.1"/>
</dbReference>
<evidence type="ECO:0000313" key="11">
    <source>
        <dbReference type="EMBL" id="MWV46889.1"/>
    </source>
</evidence>
<comment type="caution">
    <text evidence="11">The sequence shown here is derived from an EMBL/GenBank/DDBJ whole genome shotgun (WGS) entry which is preliminary data.</text>
</comment>
<name>A0A7X3IMW4_9BACL</name>
<evidence type="ECO:0000313" key="12">
    <source>
        <dbReference type="Proteomes" id="UP000460318"/>
    </source>
</evidence>
<dbReference type="PANTHER" id="PTHR32507">
    <property type="entry name" value="NA(+)/H(+) ANTIPORTER 1"/>
    <property type="match status" value="1"/>
</dbReference>
<sequence>MESSTTEIIHHILILLLFIITVGMLSGRLASWLRLPDVAVFIIAGMVLGRGLHLINTASSSLINQLILTVGSALILFDGGRNLRLSGLKKVWITLSLLSVPGVIITTGVVGAAVHFLFGLDWILSFLAAAVIASTDPASIIPVFKQVKIKERVRETVESESAFNDATGSILTFALLAAVTGGKSLQIGTMAWDFVKTAVGGIIVGAVVSIVLTYLVAHFRLGVLKDYTTIAMIVVALSSYLIGDTLHVSGFMATFVAGLIWGNADTMGLSMDDKLEETGTFADNTSVMMRMLIFILLGSQVDFRSLGDYFWPSLAAVLVLMFIARPLTVLLCALPDRKVKWSWRELLFMMWVRETGVIPAALSGMIAGMGLAHAGTISAVTFMAIMLTILLQASTTGLVARKLGLEIKPVASTTAAAGSADEK</sequence>
<keyword evidence="5 9" id="KW-0812">Transmembrane</keyword>
<dbReference type="PANTHER" id="PTHR32507:SF0">
    <property type="entry name" value="NA(+)_H(+) ANTIPORTER 2-RELATED"/>
    <property type="match status" value="1"/>
</dbReference>
<evidence type="ECO:0000256" key="2">
    <source>
        <dbReference type="ARBA" id="ARBA00022448"/>
    </source>
</evidence>
<dbReference type="InterPro" id="IPR006153">
    <property type="entry name" value="Cation/H_exchanger_TM"/>
</dbReference>
<feature type="transmembrane region" description="Helical" evidence="9">
    <location>
        <begin position="194"/>
        <end position="217"/>
    </location>
</feature>
<protein>
    <submittedName>
        <fullName evidence="11">Sodium:proton antiporter</fullName>
    </submittedName>
</protein>
<keyword evidence="4" id="KW-1003">Cell membrane</keyword>
<evidence type="ECO:0000256" key="9">
    <source>
        <dbReference type="SAM" id="Phobius"/>
    </source>
</evidence>
<dbReference type="GO" id="GO:0015297">
    <property type="term" value="F:antiporter activity"/>
    <property type="evidence" value="ECO:0007669"/>
    <property type="project" value="UniProtKB-KW"/>
</dbReference>
<feature type="transmembrane region" description="Helical" evidence="9">
    <location>
        <begin position="162"/>
        <end position="182"/>
    </location>
</feature>
<evidence type="ECO:0000256" key="8">
    <source>
        <dbReference type="ARBA" id="ARBA00023136"/>
    </source>
</evidence>
<dbReference type="GO" id="GO:0005886">
    <property type="term" value="C:plasma membrane"/>
    <property type="evidence" value="ECO:0007669"/>
    <property type="project" value="UniProtKB-SubCell"/>
</dbReference>
<gene>
    <name evidence="11" type="ORF">GRF59_25085</name>
</gene>
<feature type="transmembrane region" description="Helical" evidence="9">
    <location>
        <begin position="91"/>
        <end position="116"/>
    </location>
</feature>
<dbReference type="Pfam" id="PF00999">
    <property type="entry name" value="Na_H_Exchanger"/>
    <property type="match status" value="1"/>
</dbReference>
<keyword evidence="7" id="KW-0406">Ion transport</keyword>
<feature type="transmembrane region" description="Helical" evidence="9">
    <location>
        <begin position="12"/>
        <end position="31"/>
    </location>
</feature>
<feature type="transmembrane region" description="Helical" evidence="9">
    <location>
        <begin position="62"/>
        <end position="79"/>
    </location>
</feature>
<feature type="transmembrane region" description="Helical" evidence="9">
    <location>
        <begin position="346"/>
        <end position="371"/>
    </location>
</feature>
<comment type="subcellular location">
    <subcellularLocation>
        <location evidence="1">Cell membrane</location>
        <topology evidence="1">Multi-pass membrane protein</topology>
    </subcellularLocation>
</comment>
<evidence type="ECO:0000256" key="3">
    <source>
        <dbReference type="ARBA" id="ARBA00022449"/>
    </source>
</evidence>
<evidence type="ECO:0000256" key="7">
    <source>
        <dbReference type="ARBA" id="ARBA00023065"/>
    </source>
</evidence>
<keyword evidence="12" id="KW-1185">Reference proteome</keyword>
<reference evidence="11 12" key="1">
    <citation type="submission" date="2019-12" db="EMBL/GenBank/DDBJ databases">
        <title>Paenibacillus sp. nov., an endophytic bacterium isolated from the stem of Dendrobium.</title>
        <authorList>
            <person name="Zhao R."/>
        </authorList>
    </citation>
    <scope>NUCLEOTIDE SEQUENCE [LARGE SCALE GENOMIC DNA]</scope>
    <source>
        <strain evidence="11 12">HJL G12</strain>
    </source>
</reference>
<dbReference type="AlphaFoldDB" id="A0A7X3IMW4"/>
<feature type="transmembrane region" description="Helical" evidence="9">
    <location>
        <begin position="122"/>
        <end position="141"/>
    </location>
</feature>
<evidence type="ECO:0000256" key="4">
    <source>
        <dbReference type="ARBA" id="ARBA00022475"/>
    </source>
</evidence>
<keyword evidence="6 9" id="KW-1133">Transmembrane helix</keyword>
<organism evidence="11 12">
    <name type="scientific">Paenibacillus dendrobii</name>
    <dbReference type="NCBI Taxonomy" id="2691084"/>
    <lineage>
        <taxon>Bacteria</taxon>
        <taxon>Bacillati</taxon>
        <taxon>Bacillota</taxon>
        <taxon>Bacilli</taxon>
        <taxon>Bacillales</taxon>
        <taxon>Paenibacillaceae</taxon>
        <taxon>Paenibacillus</taxon>
    </lineage>
</organism>